<dbReference type="EnsemblMetazoa" id="AMAM011622-RA">
    <property type="protein sequence ID" value="AMAM011622-PA"/>
    <property type="gene ID" value="AMAM011622"/>
</dbReference>
<dbReference type="Gene3D" id="1.10.8.60">
    <property type="match status" value="1"/>
</dbReference>
<reference evidence="8" key="1">
    <citation type="submission" date="2013-09" db="EMBL/GenBank/DDBJ databases">
        <title>The Genome Sequence of Anopheles maculatus species B.</title>
        <authorList>
            <consortium name="The Broad Institute Genomics Platform"/>
            <person name="Neafsey D.E."/>
            <person name="Besansky N."/>
            <person name="Howell P."/>
            <person name="Walton C."/>
            <person name="Young S.K."/>
            <person name="Zeng Q."/>
            <person name="Gargeya S."/>
            <person name="Fitzgerald M."/>
            <person name="Haas B."/>
            <person name="Abouelleil A."/>
            <person name="Allen A.W."/>
            <person name="Alvarado L."/>
            <person name="Arachchi H.M."/>
            <person name="Berlin A.M."/>
            <person name="Chapman S.B."/>
            <person name="Gainer-Dewar J."/>
            <person name="Goldberg J."/>
            <person name="Griggs A."/>
            <person name="Gujja S."/>
            <person name="Hansen M."/>
            <person name="Howarth C."/>
            <person name="Imamovic A."/>
            <person name="Ireland A."/>
            <person name="Larimer J."/>
            <person name="McCowan C."/>
            <person name="Murphy C."/>
            <person name="Pearson M."/>
            <person name="Poon T.W."/>
            <person name="Priest M."/>
            <person name="Roberts A."/>
            <person name="Saif S."/>
            <person name="Shea T."/>
            <person name="Sisk P."/>
            <person name="Sykes S."/>
            <person name="Wortman J."/>
            <person name="Nusbaum C."/>
            <person name="Birren B."/>
        </authorList>
    </citation>
    <scope>NUCLEOTIDE SEQUENCE [LARGE SCALE GENOMIC DNA]</scope>
    <source>
        <strain evidence="8">maculatus3</strain>
    </source>
</reference>
<evidence type="ECO:0000256" key="3">
    <source>
        <dbReference type="ARBA" id="ARBA00022840"/>
    </source>
</evidence>
<comment type="similarity">
    <text evidence="1">Belongs to the AAA ATPase family.</text>
</comment>
<dbReference type="SMART" id="SM00745">
    <property type="entry name" value="MIT"/>
    <property type="match status" value="1"/>
</dbReference>
<dbReference type="Pfam" id="PF09336">
    <property type="entry name" value="Vps4_C"/>
    <property type="match status" value="1"/>
</dbReference>
<evidence type="ECO:0000313" key="7">
    <source>
        <dbReference type="EnsemblMetazoa" id="AMAM011622-PA"/>
    </source>
</evidence>
<keyword evidence="8" id="KW-1185">Reference proteome</keyword>
<dbReference type="InterPro" id="IPR027417">
    <property type="entry name" value="P-loop_NTPase"/>
</dbReference>
<evidence type="ECO:0000256" key="5">
    <source>
        <dbReference type="SAM" id="MobiDB-lite"/>
    </source>
</evidence>
<sequence length="323" mass="36642">MHYPWATASFRSCMRMMDRCPGPDQKELAIELYRKGILELERGIAVECWGGRGEVWERAQRLHDKMQTNLSMARDRLQFLELMLEAKRLELIESKQNEQNHKHHHSPIRRQNTFTLSTEDDNNDHHTPSSVSTAHSGASSAAAESSSSYSKNVTGREQMHERKFKLPMFIPSSLHEARRNPTVRERPYRETASKPYNTENKIVSFNENCATFGSSATGPVTSKGTPRTATTVSAVEPSHALTTKQNNNEGYSGSDLTALARDAALEPIRELNVEEVKNMDPTKLRSIRESDFHNSLKRIRRSVAPQSLAAYEKWLQDFGDVTL</sequence>
<dbReference type="Gene3D" id="1.20.58.80">
    <property type="entry name" value="Phosphotransferase system, lactose/cellobiose-type IIA subunit"/>
    <property type="match status" value="1"/>
</dbReference>
<feature type="domain" description="MIT" evidence="6">
    <location>
        <begin position="6"/>
        <end position="79"/>
    </location>
</feature>
<protein>
    <submittedName>
        <fullName evidence="7">MIT domain-containing protein</fullName>
    </submittedName>
</protein>
<dbReference type="PANTHER" id="PTHR23074:SF86">
    <property type="entry name" value="SPASTIN"/>
    <property type="match status" value="1"/>
</dbReference>
<feature type="region of interest" description="Disordered" evidence="5">
    <location>
        <begin position="96"/>
        <end position="159"/>
    </location>
</feature>
<dbReference type="GO" id="GO:0000226">
    <property type="term" value="P:microtubule cytoskeleton organization"/>
    <property type="evidence" value="ECO:0007669"/>
    <property type="project" value="UniProtKB-ARBA"/>
</dbReference>
<dbReference type="Gene3D" id="3.40.50.300">
    <property type="entry name" value="P-loop containing nucleotide triphosphate hydrolases"/>
    <property type="match status" value="1"/>
</dbReference>
<dbReference type="InterPro" id="IPR007330">
    <property type="entry name" value="MIT_dom"/>
</dbReference>
<evidence type="ECO:0000259" key="6">
    <source>
        <dbReference type="SMART" id="SM00745"/>
    </source>
</evidence>
<reference evidence="7" key="2">
    <citation type="submission" date="2020-05" db="UniProtKB">
        <authorList>
            <consortium name="EnsemblMetazoa"/>
        </authorList>
    </citation>
    <scope>IDENTIFICATION</scope>
    <source>
        <strain evidence="7">maculatus3</strain>
    </source>
</reference>
<organism evidence="7 8">
    <name type="scientific">Anopheles maculatus</name>
    <dbReference type="NCBI Taxonomy" id="74869"/>
    <lineage>
        <taxon>Eukaryota</taxon>
        <taxon>Metazoa</taxon>
        <taxon>Ecdysozoa</taxon>
        <taxon>Arthropoda</taxon>
        <taxon>Hexapoda</taxon>
        <taxon>Insecta</taxon>
        <taxon>Pterygota</taxon>
        <taxon>Neoptera</taxon>
        <taxon>Endopterygota</taxon>
        <taxon>Diptera</taxon>
        <taxon>Nematocera</taxon>
        <taxon>Culicoidea</taxon>
        <taxon>Culicidae</taxon>
        <taxon>Anophelinae</taxon>
        <taxon>Anopheles</taxon>
        <taxon>Anopheles maculatus group</taxon>
    </lineage>
</organism>
<keyword evidence="2" id="KW-0547">Nucleotide-binding</keyword>
<evidence type="ECO:0000313" key="8">
    <source>
        <dbReference type="Proteomes" id="UP000075901"/>
    </source>
</evidence>
<dbReference type="InterPro" id="IPR050304">
    <property type="entry name" value="MT-severing_AAA_ATPase"/>
</dbReference>
<dbReference type="GO" id="GO:0015630">
    <property type="term" value="C:microtubule cytoskeleton"/>
    <property type="evidence" value="ECO:0007669"/>
    <property type="project" value="TreeGrafter"/>
</dbReference>
<dbReference type="GO" id="GO:0016887">
    <property type="term" value="F:ATP hydrolysis activity"/>
    <property type="evidence" value="ECO:0007669"/>
    <property type="project" value="TreeGrafter"/>
</dbReference>
<dbReference type="Proteomes" id="UP000075901">
    <property type="component" value="Unassembled WGS sequence"/>
</dbReference>
<dbReference type="VEuPathDB" id="VectorBase:AMAM011622"/>
<dbReference type="AlphaFoldDB" id="A0A182SQX4"/>
<accession>A0A182SQX4</accession>
<keyword evidence="3" id="KW-0067">ATP-binding</keyword>
<dbReference type="GO" id="GO:0005524">
    <property type="term" value="F:ATP binding"/>
    <property type="evidence" value="ECO:0007669"/>
    <property type="project" value="UniProtKB-KW"/>
</dbReference>
<keyword evidence="4" id="KW-0472">Membrane</keyword>
<feature type="compositionally biased region" description="Low complexity" evidence="5">
    <location>
        <begin position="129"/>
        <end position="150"/>
    </location>
</feature>
<name>A0A182SQX4_9DIPT</name>
<dbReference type="InterPro" id="IPR015415">
    <property type="entry name" value="Spast_Vps4_C"/>
</dbReference>
<evidence type="ECO:0000256" key="4">
    <source>
        <dbReference type="ARBA" id="ARBA00023136"/>
    </source>
</evidence>
<evidence type="ECO:0000256" key="2">
    <source>
        <dbReference type="ARBA" id="ARBA00022741"/>
    </source>
</evidence>
<evidence type="ECO:0000256" key="1">
    <source>
        <dbReference type="ARBA" id="ARBA00006914"/>
    </source>
</evidence>
<dbReference type="PANTHER" id="PTHR23074">
    <property type="entry name" value="AAA DOMAIN-CONTAINING"/>
    <property type="match status" value="1"/>
</dbReference>
<proteinExistence type="inferred from homology"/>